<dbReference type="SUPFAM" id="SSF53720">
    <property type="entry name" value="ALDH-like"/>
    <property type="match status" value="1"/>
</dbReference>
<evidence type="ECO:0000256" key="1">
    <source>
        <dbReference type="ARBA" id="ARBA00023002"/>
    </source>
</evidence>
<dbReference type="InterPro" id="IPR016162">
    <property type="entry name" value="Ald_DH_N"/>
</dbReference>
<name>A0A921SPI5_9MICO</name>
<proteinExistence type="predicted"/>
<dbReference type="InterPro" id="IPR016161">
    <property type="entry name" value="Ald_DH/histidinol_DH"/>
</dbReference>
<feature type="domain" description="Aldehyde dehydrogenase" evidence="2">
    <location>
        <begin position="4"/>
        <end position="52"/>
    </location>
</feature>
<dbReference type="Proteomes" id="UP000784435">
    <property type="component" value="Unassembled WGS sequence"/>
</dbReference>
<dbReference type="GO" id="GO:0016491">
    <property type="term" value="F:oxidoreductase activity"/>
    <property type="evidence" value="ECO:0007669"/>
    <property type="project" value="UniProtKB-KW"/>
</dbReference>
<reference evidence="3" key="1">
    <citation type="journal article" date="2021" name="PeerJ">
        <title>Extensive microbial diversity within the chicken gut microbiome revealed by metagenomics and culture.</title>
        <authorList>
            <person name="Gilroy R."/>
            <person name="Ravi A."/>
            <person name="Getino M."/>
            <person name="Pursley I."/>
            <person name="Horton D.L."/>
            <person name="Alikhan N.F."/>
            <person name="Baker D."/>
            <person name="Gharbi K."/>
            <person name="Hall N."/>
            <person name="Watson M."/>
            <person name="Adriaenssens E.M."/>
            <person name="Foster-Nyarko E."/>
            <person name="Jarju S."/>
            <person name="Secka A."/>
            <person name="Antonio M."/>
            <person name="Oren A."/>
            <person name="Chaudhuri R.R."/>
            <person name="La Ragione R."/>
            <person name="Hildebrand F."/>
            <person name="Pallen M.J."/>
        </authorList>
    </citation>
    <scope>NUCLEOTIDE SEQUENCE</scope>
    <source>
        <strain evidence="3">ChiGjej5B5-7349</strain>
    </source>
</reference>
<dbReference type="Gene3D" id="3.40.605.10">
    <property type="entry name" value="Aldehyde Dehydrogenase, Chain A, domain 1"/>
    <property type="match status" value="1"/>
</dbReference>
<comment type="caution">
    <text evidence="3">The sequence shown here is derived from an EMBL/GenBank/DDBJ whole genome shotgun (WGS) entry which is preliminary data.</text>
</comment>
<dbReference type="Pfam" id="PF00171">
    <property type="entry name" value="Aldedh"/>
    <property type="match status" value="1"/>
</dbReference>
<organism evidence="3 4">
    <name type="scientific">Brevibacterium senegalense</name>
    <dbReference type="NCBI Taxonomy" id="1033736"/>
    <lineage>
        <taxon>Bacteria</taxon>
        <taxon>Bacillati</taxon>
        <taxon>Actinomycetota</taxon>
        <taxon>Actinomycetes</taxon>
        <taxon>Micrococcales</taxon>
        <taxon>Brevibacteriaceae</taxon>
        <taxon>Brevibacterium</taxon>
    </lineage>
</organism>
<evidence type="ECO:0000313" key="4">
    <source>
        <dbReference type="Proteomes" id="UP000784435"/>
    </source>
</evidence>
<protein>
    <submittedName>
        <fullName evidence="3">Aldehyde dehydrogenase family protein</fullName>
    </submittedName>
</protein>
<sequence length="53" mass="5775">MSIYQVLNPATGEVVETYPTATDEQIADAQQRSADAFKSWSQTTVAERAAILT</sequence>
<keyword evidence="1" id="KW-0560">Oxidoreductase</keyword>
<accession>A0A921SPI5</accession>
<dbReference type="AlphaFoldDB" id="A0A921SPI5"/>
<gene>
    <name evidence="3" type="ORF">K8V08_10900</name>
</gene>
<dbReference type="EMBL" id="DYUK01000233">
    <property type="protein sequence ID" value="HJG80907.1"/>
    <property type="molecule type" value="Genomic_DNA"/>
</dbReference>
<evidence type="ECO:0000313" key="3">
    <source>
        <dbReference type="EMBL" id="HJG80907.1"/>
    </source>
</evidence>
<feature type="non-terminal residue" evidence="3">
    <location>
        <position position="53"/>
    </location>
</feature>
<evidence type="ECO:0000259" key="2">
    <source>
        <dbReference type="Pfam" id="PF00171"/>
    </source>
</evidence>
<dbReference type="InterPro" id="IPR015590">
    <property type="entry name" value="Aldehyde_DH_dom"/>
</dbReference>
<reference evidence="3" key="2">
    <citation type="submission" date="2021-09" db="EMBL/GenBank/DDBJ databases">
        <authorList>
            <person name="Gilroy R."/>
        </authorList>
    </citation>
    <scope>NUCLEOTIDE SEQUENCE</scope>
    <source>
        <strain evidence="3">ChiGjej5B5-7349</strain>
    </source>
</reference>